<accession>A0A8R1UVZ4</accession>
<keyword evidence="2" id="KW-1185">Reference proteome</keyword>
<dbReference type="AlphaFoldDB" id="A0A2A6D195"/>
<organism evidence="1 2">
    <name type="scientific">Pristionchus pacificus</name>
    <name type="common">Parasitic nematode worm</name>
    <dbReference type="NCBI Taxonomy" id="54126"/>
    <lineage>
        <taxon>Eukaryota</taxon>
        <taxon>Metazoa</taxon>
        <taxon>Ecdysozoa</taxon>
        <taxon>Nematoda</taxon>
        <taxon>Chromadorea</taxon>
        <taxon>Rhabditida</taxon>
        <taxon>Rhabditina</taxon>
        <taxon>Diplogasteromorpha</taxon>
        <taxon>Diplogasteroidea</taxon>
        <taxon>Neodiplogasteridae</taxon>
        <taxon>Pristionchus</taxon>
    </lineage>
</organism>
<dbReference type="Proteomes" id="UP000005239">
    <property type="component" value="Unassembled WGS sequence"/>
</dbReference>
<reference evidence="2" key="1">
    <citation type="journal article" date="2008" name="Nat. Genet.">
        <title>The Pristionchus pacificus genome provides a unique perspective on nematode lifestyle and parasitism.</title>
        <authorList>
            <person name="Dieterich C."/>
            <person name="Clifton S.W."/>
            <person name="Schuster L.N."/>
            <person name="Chinwalla A."/>
            <person name="Delehaunty K."/>
            <person name="Dinkelacker I."/>
            <person name="Fulton L."/>
            <person name="Fulton R."/>
            <person name="Godfrey J."/>
            <person name="Minx P."/>
            <person name="Mitreva M."/>
            <person name="Roeseler W."/>
            <person name="Tian H."/>
            <person name="Witte H."/>
            <person name="Yang S.P."/>
            <person name="Wilson R.K."/>
            <person name="Sommer R.J."/>
        </authorList>
    </citation>
    <scope>NUCLEOTIDE SEQUENCE [LARGE SCALE GENOMIC DNA]</scope>
    <source>
        <strain evidence="2">PS312</strain>
    </source>
</reference>
<dbReference type="EnsemblMetazoa" id="PPA39473.1">
    <property type="protein sequence ID" value="PPA39473.1"/>
    <property type="gene ID" value="WBGene00277842"/>
</dbReference>
<accession>A0A2A6D195</accession>
<sequence>VNYVKKNGSTRRRYCTYMSIGRASEHEQSQTIFNPVEYERPGIEFCATQVWLPGV</sequence>
<reference evidence="1" key="2">
    <citation type="submission" date="2022-06" db="UniProtKB">
        <authorList>
            <consortium name="EnsemblMetazoa"/>
        </authorList>
    </citation>
    <scope>IDENTIFICATION</scope>
    <source>
        <strain evidence="1">PS312</strain>
    </source>
</reference>
<name>A0A2A6D195_PRIPA</name>
<evidence type="ECO:0000313" key="2">
    <source>
        <dbReference type="Proteomes" id="UP000005239"/>
    </source>
</evidence>
<evidence type="ECO:0000313" key="1">
    <source>
        <dbReference type="EnsemblMetazoa" id="PPA39473.1"/>
    </source>
</evidence>
<proteinExistence type="predicted"/>
<protein>
    <submittedName>
        <fullName evidence="1">Uncharacterized protein</fullName>
    </submittedName>
</protein>
<gene>
    <name evidence="1" type="primary">WBGene00277842</name>
</gene>